<protein>
    <submittedName>
        <fullName evidence="2">Uncharacterized protein</fullName>
    </submittedName>
</protein>
<keyword evidence="1" id="KW-0472">Membrane</keyword>
<proteinExistence type="predicted"/>
<evidence type="ECO:0000313" key="2">
    <source>
        <dbReference type="EMBL" id="AXN57407.1"/>
    </source>
</evidence>
<dbReference type="EMBL" id="MH426725">
    <property type="protein sequence ID" value="AXN57407.1"/>
    <property type="molecule type" value="Genomic_DNA"/>
</dbReference>
<evidence type="ECO:0000313" key="3">
    <source>
        <dbReference type="Proteomes" id="UP000257815"/>
    </source>
</evidence>
<keyword evidence="1" id="KW-0812">Transmembrane</keyword>
<keyword evidence="1" id="KW-1133">Transmembrane helix</keyword>
<sequence length="45" mass="5299">MTELPDFMSKVYTTEFFMGLFLIALLGLFSYNLFKVSKDVWKKKA</sequence>
<evidence type="ECO:0000256" key="1">
    <source>
        <dbReference type="SAM" id="Phobius"/>
    </source>
</evidence>
<reference evidence="3" key="1">
    <citation type="submission" date="2018-06" db="EMBL/GenBank/DDBJ databases">
        <authorList>
            <person name="Sharma R."/>
            <person name="Ke K."/>
            <person name="Breakwell D.P."/>
            <person name="Hope S."/>
            <person name="Grose J.H."/>
        </authorList>
    </citation>
    <scope>NUCLEOTIDE SEQUENCE [LARGE SCALE GENOMIC DNA]</scope>
</reference>
<gene>
    <name evidence="2" type="ORF">SUNLIREN_107</name>
</gene>
<accession>A0A346FHX7</accession>
<organism evidence="2 3">
    <name type="scientific">Erwinia phage SunLIRen</name>
    <dbReference type="NCBI Taxonomy" id="2267654"/>
    <lineage>
        <taxon>Viruses</taxon>
        <taxon>Duplodnaviria</taxon>
        <taxon>Heunggongvirae</taxon>
        <taxon>Uroviricota</taxon>
        <taxon>Caudoviricetes</taxon>
        <taxon>Andersonviridae</taxon>
        <taxon>Ounavirinae</taxon>
        <taxon>Kolesnikvirus</taxon>
        <taxon>Kolesnikvirus Ea214</taxon>
    </lineage>
</organism>
<feature type="transmembrane region" description="Helical" evidence="1">
    <location>
        <begin position="16"/>
        <end position="34"/>
    </location>
</feature>
<dbReference type="Proteomes" id="UP000257815">
    <property type="component" value="Segment"/>
</dbReference>
<name>A0A346FHX7_9CAUD</name>